<sequence length="49" mass="5897">MKEVAELIEQQRQGKRVSQDAAQWTNQRIHVSRRVELLEVVRRSRRVLI</sequence>
<evidence type="ECO:0000313" key="1">
    <source>
        <dbReference type="EMBL" id="ELP32343.1"/>
    </source>
</evidence>
<dbReference type="PATRIC" id="fig|993516.3.peg.3980"/>
<name>L7CE99_RHOBT</name>
<comment type="caution">
    <text evidence="1">The sequence shown here is derived from an EMBL/GenBank/DDBJ whole genome shotgun (WGS) entry which is preliminary data.</text>
</comment>
<dbReference type="AlphaFoldDB" id="L7CE99"/>
<accession>L7CE99</accession>
<organism evidence="1 2">
    <name type="scientific">Rhodopirellula baltica SWK14</name>
    <dbReference type="NCBI Taxonomy" id="993516"/>
    <lineage>
        <taxon>Bacteria</taxon>
        <taxon>Pseudomonadati</taxon>
        <taxon>Planctomycetota</taxon>
        <taxon>Planctomycetia</taxon>
        <taxon>Pirellulales</taxon>
        <taxon>Pirellulaceae</taxon>
        <taxon>Rhodopirellula</taxon>
    </lineage>
</organism>
<reference evidence="1 2" key="1">
    <citation type="journal article" date="2013" name="Mar. Genomics">
        <title>Expression of sulfatases in Rhodopirellula baltica and the diversity of sulfatases in the genus Rhodopirellula.</title>
        <authorList>
            <person name="Wegner C.E."/>
            <person name="Richter-Heitmann T."/>
            <person name="Klindworth A."/>
            <person name="Klockow C."/>
            <person name="Richter M."/>
            <person name="Achstetter T."/>
            <person name="Glockner F.O."/>
            <person name="Harder J."/>
        </authorList>
    </citation>
    <scope>NUCLEOTIDE SEQUENCE [LARGE SCALE GENOMIC DNA]</scope>
    <source>
        <strain evidence="1 2">SWK14</strain>
    </source>
</reference>
<dbReference type="Proteomes" id="UP000010959">
    <property type="component" value="Unassembled WGS sequence"/>
</dbReference>
<proteinExistence type="predicted"/>
<evidence type="ECO:0000313" key="2">
    <source>
        <dbReference type="Proteomes" id="UP000010959"/>
    </source>
</evidence>
<gene>
    <name evidence="1" type="ORF">RBSWK_03724</name>
</gene>
<dbReference type="EMBL" id="AMWG01000106">
    <property type="protein sequence ID" value="ELP32343.1"/>
    <property type="molecule type" value="Genomic_DNA"/>
</dbReference>
<protein>
    <submittedName>
        <fullName evidence="1">Uncharacterized protein</fullName>
    </submittedName>
</protein>